<keyword evidence="2" id="KW-1185">Reference proteome</keyword>
<reference evidence="1 2" key="1">
    <citation type="submission" date="2024-02" db="EMBL/GenBank/DDBJ databases">
        <authorList>
            <person name="Chen Y."/>
            <person name="Shah S."/>
            <person name="Dougan E. K."/>
            <person name="Thang M."/>
            <person name="Chan C."/>
        </authorList>
    </citation>
    <scope>NUCLEOTIDE SEQUENCE [LARGE SCALE GENOMIC DNA]</scope>
</reference>
<dbReference type="Proteomes" id="UP001642464">
    <property type="component" value="Unassembled WGS sequence"/>
</dbReference>
<proteinExistence type="predicted"/>
<protein>
    <submittedName>
        <fullName evidence="1">Aurora kinase</fullName>
    </submittedName>
</protein>
<dbReference type="GO" id="GO:0016301">
    <property type="term" value="F:kinase activity"/>
    <property type="evidence" value="ECO:0007669"/>
    <property type="project" value="UniProtKB-KW"/>
</dbReference>
<comment type="caution">
    <text evidence="1">The sequence shown here is derived from an EMBL/GenBank/DDBJ whole genome shotgun (WGS) entry which is preliminary data.</text>
</comment>
<evidence type="ECO:0000313" key="2">
    <source>
        <dbReference type="Proteomes" id="UP001642464"/>
    </source>
</evidence>
<keyword evidence="1" id="KW-0418">Kinase</keyword>
<name>A0ABP0QY43_9DINO</name>
<organism evidence="1 2">
    <name type="scientific">Durusdinium trenchii</name>
    <dbReference type="NCBI Taxonomy" id="1381693"/>
    <lineage>
        <taxon>Eukaryota</taxon>
        <taxon>Sar</taxon>
        <taxon>Alveolata</taxon>
        <taxon>Dinophyceae</taxon>
        <taxon>Suessiales</taxon>
        <taxon>Symbiodiniaceae</taxon>
        <taxon>Durusdinium</taxon>
    </lineage>
</organism>
<evidence type="ECO:0000313" key="1">
    <source>
        <dbReference type="EMBL" id="CAK9092884.1"/>
    </source>
</evidence>
<keyword evidence="1" id="KW-0808">Transferase</keyword>
<sequence length="121" mass="13199">MSAFITNVLFGPLAKWRGKSMDSSGHFGKNRFAGLPDTRGFRVKAETSQLDGREALVLDYSHARHGDPLWGRVLFMRDELRQGPAPGVLLGLGAMGATGGMWNCAPFVLVPEMPEVSDNPR</sequence>
<gene>
    <name evidence="1" type="ORF">SCF082_LOCUS43707</name>
</gene>
<accession>A0ABP0QY43</accession>
<dbReference type="EMBL" id="CAXAMM010040389">
    <property type="protein sequence ID" value="CAK9092884.1"/>
    <property type="molecule type" value="Genomic_DNA"/>
</dbReference>